<keyword evidence="3" id="KW-1185">Reference proteome</keyword>
<evidence type="ECO:0000313" key="1">
    <source>
        <dbReference type="EMBL" id="PNR30258.1"/>
    </source>
</evidence>
<evidence type="ECO:0000313" key="3">
    <source>
        <dbReference type="Proteomes" id="UP000006727"/>
    </source>
</evidence>
<dbReference type="EMBL" id="ABEU02000022">
    <property type="protein sequence ID" value="PNR30258.1"/>
    <property type="molecule type" value="Genomic_DNA"/>
</dbReference>
<gene>
    <name evidence="1" type="ORF">PHYPA_026574</name>
</gene>
<dbReference type="Pfam" id="PF14223">
    <property type="entry name" value="Retrotran_gag_2"/>
    <property type="match status" value="1"/>
</dbReference>
<dbReference type="EnsemblPlants" id="Pp3c22_1640V3.1">
    <property type="protein sequence ID" value="PAC:32905074.CDS.1"/>
    <property type="gene ID" value="Pp3c22_1640"/>
</dbReference>
<evidence type="ECO:0008006" key="4">
    <source>
        <dbReference type="Google" id="ProtNLM"/>
    </source>
</evidence>
<evidence type="ECO:0000313" key="2">
    <source>
        <dbReference type="EnsemblPlants" id="PAC:32905074.CDS.1"/>
    </source>
</evidence>
<dbReference type="InParanoid" id="A0A2K1ILW2"/>
<organism evidence="1">
    <name type="scientific">Physcomitrium patens</name>
    <name type="common">Spreading-leaved earth moss</name>
    <name type="synonym">Physcomitrella patens</name>
    <dbReference type="NCBI Taxonomy" id="3218"/>
    <lineage>
        <taxon>Eukaryota</taxon>
        <taxon>Viridiplantae</taxon>
        <taxon>Streptophyta</taxon>
        <taxon>Embryophyta</taxon>
        <taxon>Bryophyta</taxon>
        <taxon>Bryophytina</taxon>
        <taxon>Bryopsida</taxon>
        <taxon>Funariidae</taxon>
        <taxon>Funariales</taxon>
        <taxon>Funariaceae</taxon>
        <taxon>Physcomitrium</taxon>
    </lineage>
</organism>
<reference evidence="1 3" key="2">
    <citation type="journal article" date="2018" name="Plant J.">
        <title>The Physcomitrella patens chromosome-scale assembly reveals moss genome structure and evolution.</title>
        <authorList>
            <person name="Lang D."/>
            <person name="Ullrich K.K."/>
            <person name="Murat F."/>
            <person name="Fuchs J."/>
            <person name="Jenkins J."/>
            <person name="Haas F.B."/>
            <person name="Piednoel M."/>
            <person name="Gundlach H."/>
            <person name="Van Bel M."/>
            <person name="Meyberg R."/>
            <person name="Vives C."/>
            <person name="Morata J."/>
            <person name="Symeonidi A."/>
            <person name="Hiss M."/>
            <person name="Muchero W."/>
            <person name="Kamisugi Y."/>
            <person name="Saleh O."/>
            <person name="Blanc G."/>
            <person name="Decker E.L."/>
            <person name="van Gessel N."/>
            <person name="Grimwood J."/>
            <person name="Hayes R.D."/>
            <person name="Graham S.W."/>
            <person name="Gunter L.E."/>
            <person name="McDaniel S.F."/>
            <person name="Hoernstein S.N.W."/>
            <person name="Larsson A."/>
            <person name="Li F.W."/>
            <person name="Perroud P.F."/>
            <person name="Phillips J."/>
            <person name="Ranjan P."/>
            <person name="Rokshar D.S."/>
            <person name="Rothfels C.J."/>
            <person name="Schneider L."/>
            <person name="Shu S."/>
            <person name="Stevenson D.W."/>
            <person name="Thummler F."/>
            <person name="Tillich M."/>
            <person name="Villarreal Aguilar J.C."/>
            <person name="Widiez T."/>
            <person name="Wong G.K."/>
            <person name="Wymore A."/>
            <person name="Zhang Y."/>
            <person name="Zimmer A.D."/>
            <person name="Quatrano R.S."/>
            <person name="Mayer K.F.X."/>
            <person name="Goodstein D."/>
            <person name="Casacuberta J.M."/>
            <person name="Vandepoele K."/>
            <person name="Reski R."/>
            <person name="Cuming A.C."/>
            <person name="Tuskan G.A."/>
            <person name="Maumus F."/>
            <person name="Salse J."/>
            <person name="Schmutz J."/>
            <person name="Rensing S.A."/>
        </authorList>
    </citation>
    <scope>NUCLEOTIDE SEQUENCE [LARGE SCALE GENOMIC DNA]</scope>
    <source>
        <strain evidence="2 3">cv. Gransden 2004</strain>
    </source>
</reference>
<sequence>MTKNSLVPDEVKLSGSYNYHVWKYYVMCAVKKEQLWNTLEPSRDSKKSQDPNHEEKMEAVLNILVFSICPDLMGNLTSFHDLKNLWDFLKETYEINTDSRKYHLKNKLSLVTMNEEIGFKPYVNKFRNILSQLSSIGDNCRR</sequence>
<dbReference type="Gramene" id="Pp3c22_1640V3.1">
    <property type="protein sequence ID" value="PAC:32905074.CDS.1"/>
    <property type="gene ID" value="Pp3c22_1640"/>
</dbReference>
<name>A0A2K1ILW2_PHYPA</name>
<dbReference type="PaxDb" id="3218-PP1S162_109V6.1"/>
<reference evidence="1 3" key="1">
    <citation type="journal article" date="2008" name="Science">
        <title>The Physcomitrella genome reveals evolutionary insights into the conquest of land by plants.</title>
        <authorList>
            <person name="Rensing S."/>
            <person name="Lang D."/>
            <person name="Zimmer A."/>
            <person name="Terry A."/>
            <person name="Salamov A."/>
            <person name="Shapiro H."/>
            <person name="Nishiyama T."/>
            <person name="Perroud P.-F."/>
            <person name="Lindquist E."/>
            <person name="Kamisugi Y."/>
            <person name="Tanahashi T."/>
            <person name="Sakakibara K."/>
            <person name="Fujita T."/>
            <person name="Oishi K."/>
            <person name="Shin-I T."/>
            <person name="Kuroki Y."/>
            <person name="Toyoda A."/>
            <person name="Suzuki Y."/>
            <person name="Hashimoto A."/>
            <person name="Yamaguchi K."/>
            <person name="Sugano A."/>
            <person name="Kohara Y."/>
            <person name="Fujiyama A."/>
            <person name="Anterola A."/>
            <person name="Aoki S."/>
            <person name="Ashton N."/>
            <person name="Barbazuk W.B."/>
            <person name="Barker E."/>
            <person name="Bennetzen J."/>
            <person name="Bezanilla M."/>
            <person name="Blankenship R."/>
            <person name="Cho S.H."/>
            <person name="Dutcher S."/>
            <person name="Estelle M."/>
            <person name="Fawcett J.A."/>
            <person name="Gundlach H."/>
            <person name="Hanada K."/>
            <person name="Heyl A."/>
            <person name="Hicks K.A."/>
            <person name="Hugh J."/>
            <person name="Lohr M."/>
            <person name="Mayer K."/>
            <person name="Melkozernov A."/>
            <person name="Murata T."/>
            <person name="Nelson D."/>
            <person name="Pils B."/>
            <person name="Prigge M."/>
            <person name="Reiss B."/>
            <person name="Renner T."/>
            <person name="Rombauts S."/>
            <person name="Rushton P."/>
            <person name="Sanderfoot A."/>
            <person name="Schween G."/>
            <person name="Shiu S.-H."/>
            <person name="Stueber K."/>
            <person name="Theodoulou F.L."/>
            <person name="Tu H."/>
            <person name="Van de Peer Y."/>
            <person name="Verrier P.J."/>
            <person name="Waters E."/>
            <person name="Wood A."/>
            <person name="Yang L."/>
            <person name="Cove D."/>
            <person name="Cuming A."/>
            <person name="Hasebe M."/>
            <person name="Lucas S."/>
            <person name="Mishler D.B."/>
            <person name="Reski R."/>
            <person name="Grigoriev I."/>
            <person name="Quatrano R.S."/>
            <person name="Boore J.L."/>
        </authorList>
    </citation>
    <scope>NUCLEOTIDE SEQUENCE [LARGE SCALE GENOMIC DNA]</scope>
    <source>
        <strain evidence="2 3">cv. Gransden 2004</strain>
    </source>
</reference>
<accession>A0A2K1ILW2</accession>
<dbReference type="Proteomes" id="UP000006727">
    <property type="component" value="Chromosome 22"/>
</dbReference>
<dbReference type="AlphaFoldDB" id="A0A2K1ILW2"/>
<protein>
    <recommendedName>
        <fullName evidence="4">Retrotransposon Copia-like N-terminal domain-containing protein</fullName>
    </recommendedName>
</protein>
<proteinExistence type="predicted"/>
<reference evidence="2" key="3">
    <citation type="submission" date="2020-12" db="UniProtKB">
        <authorList>
            <consortium name="EnsemblPlants"/>
        </authorList>
    </citation>
    <scope>IDENTIFICATION</scope>
</reference>